<dbReference type="SUPFAM" id="SSF52833">
    <property type="entry name" value="Thioredoxin-like"/>
    <property type="match status" value="1"/>
</dbReference>
<evidence type="ECO:0000313" key="5">
    <source>
        <dbReference type="Proteomes" id="UP000782519"/>
    </source>
</evidence>
<accession>A0A933RX54</accession>
<dbReference type="InterPro" id="IPR013766">
    <property type="entry name" value="Thioredoxin_domain"/>
</dbReference>
<comment type="caution">
    <text evidence="4">The sequence shown here is derived from an EMBL/GenBank/DDBJ whole genome shotgun (WGS) entry which is preliminary data.</text>
</comment>
<organism evidence="4 5">
    <name type="scientific">Rhodopseudomonas palustris</name>
    <dbReference type="NCBI Taxonomy" id="1076"/>
    <lineage>
        <taxon>Bacteria</taxon>
        <taxon>Pseudomonadati</taxon>
        <taxon>Pseudomonadota</taxon>
        <taxon>Alphaproteobacteria</taxon>
        <taxon>Hyphomicrobiales</taxon>
        <taxon>Nitrobacteraceae</taxon>
        <taxon>Rhodopseudomonas</taxon>
    </lineage>
</organism>
<evidence type="ECO:0000313" key="4">
    <source>
        <dbReference type="EMBL" id="MBI5130301.1"/>
    </source>
</evidence>
<sequence>MFQARLTRKTFTRAILAVALTAMLPLASALANPVTPYTPEAFKAAQTAGEPVLIAIHADWCPTCKAQTPIIDRLTGDPKFAKLKIFRVDFDGQKPAVKQFGANMQSTLIVFKGTAEQGRSVGDTKEASIAALLGKAL</sequence>
<dbReference type="Pfam" id="PF00085">
    <property type="entry name" value="Thioredoxin"/>
    <property type="match status" value="1"/>
</dbReference>
<feature type="chain" id="PRO_5037918059" evidence="2">
    <location>
        <begin position="32"/>
        <end position="137"/>
    </location>
</feature>
<dbReference type="InterPro" id="IPR017937">
    <property type="entry name" value="Thioredoxin_CS"/>
</dbReference>
<gene>
    <name evidence="4" type="ORF">HZA66_12735</name>
</gene>
<protein>
    <submittedName>
        <fullName evidence="4">Thioredoxin family protein</fullName>
    </submittedName>
</protein>
<keyword evidence="2" id="KW-0732">Signal</keyword>
<evidence type="ECO:0000259" key="3">
    <source>
        <dbReference type="PROSITE" id="PS51352"/>
    </source>
</evidence>
<name>A0A933RX54_RHOPL</name>
<evidence type="ECO:0000256" key="2">
    <source>
        <dbReference type="SAM" id="SignalP"/>
    </source>
</evidence>
<evidence type="ECO:0000256" key="1">
    <source>
        <dbReference type="ARBA" id="ARBA00023284"/>
    </source>
</evidence>
<dbReference type="PROSITE" id="PS51352">
    <property type="entry name" value="THIOREDOXIN_2"/>
    <property type="match status" value="1"/>
</dbReference>
<dbReference type="AlphaFoldDB" id="A0A933RX54"/>
<dbReference type="InterPro" id="IPR036249">
    <property type="entry name" value="Thioredoxin-like_sf"/>
</dbReference>
<dbReference type="Proteomes" id="UP000782519">
    <property type="component" value="Unassembled WGS sequence"/>
</dbReference>
<dbReference type="CDD" id="cd02947">
    <property type="entry name" value="TRX_family"/>
    <property type="match status" value="1"/>
</dbReference>
<dbReference type="EMBL" id="JACRJB010000035">
    <property type="protein sequence ID" value="MBI5130301.1"/>
    <property type="molecule type" value="Genomic_DNA"/>
</dbReference>
<keyword evidence="1" id="KW-0676">Redox-active center</keyword>
<proteinExistence type="predicted"/>
<reference evidence="4" key="1">
    <citation type="submission" date="2020-07" db="EMBL/GenBank/DDBJ databases">
        <title>Huge and variable diversity of episymbiotic CPR bacteria and DPANN archaea in groundwater ecosystems.</title>
        <authorList>
            <person name="He C.Y."/>
            <person name="Keren R."/>
            <person name="Whittaker M."/>
            <person name="Farag I.F."/>
            <person name="Doudna J."/>
            <person name="Cate J.H.D."/>
            <person name="Banfield J.F."/>
        </authorList>
    </citation>
    <scope>NUCLEOTIDE SEQUENCE</scope>
    <source>
        <strain evidence="4">NC_groundwater_1818_Pr3_B-0.1um_66_35</strain>
    </source>
</reference>
<dbReference type="PROSITE" id="PS00194">
    <property type="entry name" value="THIOREDOXIN_1"/>
    <property type="match status" value="1"/>
</dbReference>
<dbReference type="Gene3D" id="3.40.30.10">
    <property type="entry name" value="Glutaredoxin"/>
    <property type="match status" value="1"/>
</dbReference>
<feature type="signal peptide" evidence="2">
    <location>
        <begin position="1"/>
        <end position="31"/>
    </location>
</feature>
<feature type="domain" description="Thioredoxin" evidence="3">
    <location>
        <begin position="16"/>
        <end position="137"/>
    </location>
</feature>
<dbReference type="GO" id="GO:0015036">
    <property type="term" value="F:disulfide oxidoreductase activity"/>
    <property type="evidence" value="ECO:0007669"/>
    <property type="project" value="UniProtKB-ARBA"/>
</dbReference>